<dbReference type="EMBL" id="QBIY01012561">
    <property type="protein sequence ID" value="RXN23411.1"/>
    <property type="molecule type" value="Genomic_DNA"/>
</dbReference>
<reference evidence="1 3" key="1">
    <citation type="submission" date="2018-03" db="EMBL/GenBank/DDBJ databases">
        <title>Draft genome sequence of Rohu Carp (Labeo rohita).</title>
        <authorList>
            <person name="Das P."/>
            <person name="Kushwaha B."/>
            <person name="Joshi C.G."/>
            <person name="Kumar D."/>
            <person name="Nagpure N.S."/>
            <person name="Sahoo L."/>
            <person name="Das S.P."/>
            <person name="Bit A."/>
            <person name="Patnaik S."/>
            <person name="Meher P.K."/>
            <person name="Jayasankar P."/>
            <person name="Koringa P.G."/>
            <person name="Patel N.V."/>
            <person name="Hinsu A.T."/>
            <person name="Kumar R."/>
            <person name="Pandey M."/>
            <person name="Agarwal S."/>
            <person name="Srivastava S."/>
            <person name="Singh M."/>
            <person name="Iquebal M.A."/>
            <person name="Jaiswal S."/>
            <person name="Angadi U.B."/>
            <person name="Kumar N."/>
            <person name="Raza M."/>
            <person name="Shah T.M."/>
            <person name="Rai A."/>
            <person name="Jena J.K."/>
        </authorList>
    </citation>
    <scope>NUCLEOTIDE SEQUENCE [LARGE SCALE GENOMIC DNA]</scope>
    <source>
        <strain evidence="1">DASCIFA01</strain>
        <tissue evidence="1">Testis</tissue>
    </source>
</reference>
<proteinExistence type="predicted"/>
<protein>
    <submittedName>
        <fullName evidence="1">Interferon-induced 44-like protein</fullName>
    </submittedName>
</protein>
<keyword evidence="3" id="KW-1185">Reference proteome</keyword>
<dbReference type="Proteomes" id="UP000290572">
    <property type="component" value="Unassembled WGS sequence"/>
</dbReference>
<sequence>MDSEDASMKPDDIITTLKGHINDGYTFNPRQPITEDDPKYIKNPELKDRIHCLVGIIPADTFSMMHEVIEKMKAVREKARDLGIPQAVIMTKVDEACPLVKVNLEKIYTSKKIKQKMEELSNSLGVPVSYIYPVKNYHEERVTNAKLDVLILDALQNIVNFASDYVEDQIDHK</sequence>
<dbReference type="EMBL" id="QBIY01011554">
    <property type="protein sequence ID" value="RXN30652.1"/>
    <property type="molecule type" value="Genomic_DNA"/>
</dbReference>
<evidence type="ECO:0000313" key="1">
    <source>
        <dbReference type="EMBL" id="RXN23411.1"/>
    </source>
</evidence>
<dbReference type="PANTHER" id="PTHR14241:SF1">
    <property type="entry name" value="INTERFERON-INDUCED PROTEIN 44-RELATED"/>
    <property type="match status" value="1"/>
</dbReference>
<organism evidence="1 3">
    <name type="scientific">Labeo rohita</name>
    <name type="common">Indian major carp</name>
    <name type="synonym">Cyprinus rohita</name>
    <dbReference type="NCBI Taxonomy" id="84645"/>
    <lineage>
        <taxon>Eukaryota</taxon>
        <taxon>Metazoa</taxon>
        <taxon>Chordata</taxon>
        <taxon>Craniata</taxon>
        <taxon>Vertebrata</taxon>
        <taxon>Euteleostomi</taxon>
        <taxon>Actinopterygii</taxon>
        <taxon>Neopterygii</taxon>
        <taxon>Teleostei</taxon>
        <taxon>Ostariophysi</taxon>
        <taxon>Cypriniformes</taxon>
        <taxon>Cyprinidae</taxon>
        <taxon>Labeoninae</taxon>
        <taxon>Labeonini</taxon>
        <taxon>Labeo</taxon>
    </lineage>
</organism>
<dbReference type="GO" id="GO:0006955">
    <property type="term" value="P:immune response"/>
    <property type="evidence" value="ECO:0007669"/>
    <property type="project" value="TreeGrafter"/>
</dbReference>
<accession>A0A498MRP5</accession>
<name>A0A498MRP5_LABRO</name>
<evidence type="ECO:0000313" key="2">
    <source>
        <dbReference type="EMBL" id="RXN30652.1"/>
    </source>
</evidence>
<dbReference type="STRING" id="84645.A0A498MRP5"/>
<gene>
    <name evidence="2" type="ORF">ROHU_017558</name>
    <name evidence="1" type="ORF">ROHU_022817</name>
</gene>
<dbReference type="PANTHER" id="PTHR14241">
    <property type="entry name" value="INTERFERON-INDUCED PROTEIN 44"/>
    <property type="match status" value="1"/>
</dbReference>
<comment type="caution">
    <text evidence="1">The sequence shown here is derived from an EMBL/GenBank/DDBJ whole genome shotgun (WGS) entry which is preliminary data.</text>
</comment>
<evidence type="ECO:0000313" key="3">
    <source>
        <dbReference type="Proteomes" id="UP000290572"/>
    </source>
</evidence>
<dbReference type="AlphaFoldDB" id="A0A498MRP5"/>